<proteinExistence type="predicted"/>
<organism evidence="1 2">
    <name type="scientific">Pyronema omphalodes (strain CBS 100304)</name>
    <name type="common">Pyronema confluens</name>
    <dbReference type="NCBI Taxonomy" id="1076935"/>
    <lineage>
        <taxon>Eukaryota</taxon>
        <taxon>Fungi</taxon>
        <taxon>Dikarya</taxon>
        <taxon>Ascomycota</taxon>
        <taxon>Pezizomycotina</taxon>
        <taxon>Pezizomycetes</taxon>
        <taxon>Pezizales</taxon>
        <taxon>Pyronemataceae</taxon>
        <taxon>Pyronema</taxon>
    </lineage>
</organism>
<dbReference type="AlphaFoldDB" id="U4LNC3"/>
<reference evidence="1 2" key="1">
    <citation type="journal article" date="2013" name="PLoS Genet.">
        <title>The genome and development-dependent transcriptomes of Pyronema confluens: a window into fungal evolution.</title>
        <authorList>
            <person name="Traeger S."/>
            <person name="Altegoer F."/>
            <person name="Freitag M."/>
            <person name="Gabaldon T."/>
            <person name="Kempken F."/>
            <person name="Kumar A."/>
            <person name="Marcet-Houben M."/>
            <person name="Poggeler S."/>
            <person name="Stajich J.E."/>
            <person name="Nowrousian M."/>
        </authorList>
    </citation>
    <scope>NUCLEOTIDE SEQUENCE [LARGE SCALE GENOMIC DNA]</scope>
    <source>
        <strain evidence="2">CBS 100304</strain>
        <tissue evidence="1">Vegetative mycelium</tissue>
    </source>
</reference>
<dbReference type="EMBL" id="HF936265">
    <property type="protein sequence ID" value="CCX15885.1"/>
    <property type="molecule type" value="Genomic_DNA"/>
</dbReference>
<protein>
    <submittedName>
        <fullName evidence="1">Uncharacterized protein</fullName>
    </submittedName>
</protein>
<name>U4LNC3_PYROM</name>
<accession>U4LNC3</accession>
<sequence>MGYAILNATPEWTAASRVTHEHASDQVRRWLFTASSIRRYSILR</sequence>
<gene>
    <name evidence="1" type="ORF">PCON_02344</name>
</gene>
<evidence type="ECO:0000313" key="2">
    <source>
        <dbReference type="Proteomes" id="UP000018144"/>
    </source>
</evidence>
<dbReference type="Proteomes" id="UP000018144">
    <property type="component" value="Unassembled WGS sequence"/>
</dbReference>
<evidence type="ECO:0000313" key="1">
    <source>
        <dbReference type="EMBL" id="CCX15885.1"/>
    </source>
</evidence>
<keyword evidence="2" id="KW-1185">Reference proteome</keyword>